<evidence type="ECO:0000313" key="1">
    <source>
        <dbReference type="EMBL" id="KAH0776167.1"/>
    </source>
</evidence>
<organism evidence="1 2">
    <name type="scientific">Solanum tuberosum</name>
    <name type="common">Potato</name>
    <dbReference type="NCBI Taxonomy" id="4113"/>
    <lineage>
        <taxon>Eukaryota</taxon>
        <taxon>Viridiplantae</taxon>
        <taxon>Streptophyta</taxon>
        <taxon>Embryophyta</taxon>
        <taxon>Tracheophyta</taxon>
        <taxon>Spermatophyta</taxon>
        <taxon>Magnoliopsida</taxon>
        <taxon>eudicotyledons</taxon>
        <taxon>Gunneridae</taxon>
        <taxon>Pentapetalae</taxon>
        <taxon>asterids</taxon>
        <taxon>lamiids</taxon>
        <taxon>Solanales</taxon>
        <taxon>Solanaceae</taxon>
        <taxon>Solanoideae</taxon>
        <taxon>Solaneae</taxon>
        <taxon>Solanum</taxon>
    </lineage>
</organism>
<gene>
    <name evidence="1" type="ORF">KY290_007578</name>
</gene>
<keyword evidence="2" id="KW-1185">Reference proteome</keyword>
<proteinExistence type="predicted"/>
<evidence type="ECO:0000313" key="2">
    <source>
        <dbReference type="Proteomes" id="UP000826656"/>
    </source>
</evidence>
<comment type="caution">
    <text evidence="1">The sequence shown here is derived from an EMBL/GenBank/DDBJ whole genome shotgun (WGS) entry which is preliminary data.</text>
</comment>
<dbReference type="Proteomes" id="UP000826656">
    <property type="component" value="Unassembled WGS sequence"/>
</dbReference>
<reference evidence="1 2" key="1">
    <citation type="journal article" date="2021" name="bioRxiv">
        <title>Chromosome-scale and haplotype-resolved genome assembly of a tetraploid potato cultivar.</title>
        <authorList>
            <person name="Sun H."/>
            <person name="Jiao W.-B."/>
            <person name="Krause K."/>
            <person name="Campoy J.A."/>
            <person name="Goel M."/>
            <person name="Folz-Donahue K."/>
            <person name="Kukat C."/>
            <person name="Huettel B."/>
            <person name="Schneeberger K."/>
        </authorList>
    </citation>
    <scope>NUCLEOTIDE SEQUENCE [LARGE SCALE GENOMIC DNA]</scope>
    <source>
        <strain evidence="1">SolTubOtavaFocal</strain>
        <tissue evidence="1">Leaves</tissue>
    </source>
</reference>
<dbReference type="EMBL" id="JAIVGD010000003">
    <property type="protein sequence ID" value="KAH0776167.1"/>
    <property type="molecule type" value="Genomic_DNA"/>
</dbReference>
<sequence>MEDQISQTIEDSVKVMKDTWSEDLTEVCSLLQELVGNLPMSKPNLVEFQRFCGQNPKLWISQVERYFEFYEITENYKLYLVSCYLDGTALQVLSMAFREQIIGRLEIFCRESFDSLS</sequence>
<accession>A0ABQ7W5Z3</accession>
<protein>
    <submittedName>
        <fullName evidence="1">Uncharacterized protein</fullName>
    </submittedName>
</protein>
<name>A0ABQ7W5Z3_SOLTU</name>